<dbReference type="GeneID" id="19119075"/>
<evidence type="ECO:0000313" key="1">
    <source>
        <dbReference type="EMBL" id="EUC40904.1"/>
    </source>
</evidence>
<organism evidence="1 2">
    <name type="scientific">Bipolaris oryzae ATCC 44560</name>
    <dbReference type="NCBI Taxonomy" id="930090"/>
    <lineage>
        <taxon>Eukaryota</taxon>
        <taxon>Fungi</taxon>
        <taxon>Dikarya</taxon>
        <taxon>Ascomycota</taxon>
        <taxon>Pezizomycotina</taxon>
        <taxon>Dothideomycetes</taxon>
        <taxon>Pleosporomycetidae</taxon>
        <taxon>Pleosporales</taxon>
        <taxon>Pleosporineae</taxon>
        <taxon>Pleosporaceae</taxon>
        <taxon>Bipolaris</taxon>
    </lineage>
</organism>
<protein>
    <submittedName>
        <fullName evidence="1">Uncharacterized protein</fullName>
    </submittedName>
</protein>
<dbReference type="EMBL" id="KI964132">
    <property type="protein sequence ID" value="EUC40904.1"/>
    <property type="molecule type" value="Genomic_DNA"/>
</dbReference>
<gene>
    <name evidence="1" type="ORF">COCMIDRAFT_107573</name>
</gene>
<sequence length="61" mass="6762">MQQCWLTPARVLAWFDHVTWADVGSFERVRVPSAGGVGEARNTQSFLSPQDILPATYAQVV</sequence>
<dbReference type="RefSeq" id="XP_007692586.1">
    <property type="nucleotide sequence ID" value="XM_007694396.1"/>
</dbReference>
<dbReference type="OrthoDB" id="10343409at2759"/>
<dbReference type="Proteomes" id="UP000054032">
    <property type="component" value="Unassembled WGS sequence"/>
</dbReference>
<dbReference type="HOGENOM" id="CLU_2941554_0_0_1"/>
<evidence type="ECO:0000313" key="2">
    <source>
        <dbReference type="Proteomes" id="UP000054032"/>
    </source>
</evidence>
<dbReference type="AlphaFoldDB" id="W6YZE7"/>
<name>W6YZE7_COCMI</name>
<dbReference type="KEGG" id="bor:COCMIDRAFT_107573"/>
<proteinExistence type="predicted"/>
<accession>W6YZE7</accession>
<reference evidence="1 2" key="1">
    <citation type="journal article" date="2013" name="PLoS Genet.">
        <title>Comparative genome structure, secondary metabolite, and effector coding capacity across Cochliobolus pathogens.</title>
        <authorList>
            <person name="Condon B.J."/>
            <person name="Leng Y."/>
            <person name="Wu D."/>
            <person name="Bushley K.E."/>
            <person name="Ohm R.A."/>
            <person name="Otillar R."/>
            <person name="Martin J."/>
            <person name="Schackwitz W."/>
            <person name="Grimwood J."/>
            <person name="MohdZainudin N."/>
            <person name="Xue C."/>
            <person name="Wang R."/>
            <person name="Manning V.A."/>
            <person name="Dhillon B."/>
            <person name="Tu Z.J."/>
            <person name="Steffenson B.J."/>
            <person name="Salamov A."/>
            <person name="Sun H."/>
            <person name="Lowry S."/>
            <person name="LaButti K."/>
            <person name="Han J."/>
            <person name="Copeland A."/>
            <person name="Lindquist E."/>
            <person name="Barry K."/>
            <person name="Schmutz J."/>
            <person name="Baker S.E."/>
            <person name="Ciuffetti L.M."/>
            <person name="Grigoriev I.V."/>
            <person name="Zhong S."/>
            <person name="Turgeon B.G."/>
        </authorList>
    </citation>
    <scope>NUCLEOTIDE SEQUENCE [LARGE SCALE GENOMIC DNA]</scope>
    <source>
        <strain evidence="1 2">ATCC 44560</strain>
    </source>
</reference>
<keyword evidence="2" id="KW-1185">Reference proteome</keyword>